<feature type="signal peptide" evidence="5">
    <location>
        <begin position="1"/>
        <end position="36"/>
    </location>
</feature>
<proteinExistence type="predicted"/>
<dbReference type="KEGG" id="hni:W911_11860"/>
<name>V5SEJ0_9HYPH</name>
<keyword evidence="5" id="KW-0732">Signal</keyword>
<dbReference type="PANTHER" id="PTHR30329">
    <property type="entry name" value="STATOR ELEMENT OF FLAGELLAR MOTOR COMPLEX"/>
    <property type="match status" value="1"/>
</dbReference>
<dbReference type="InterPro" id="IPR050330">
    <property type="entry name" value="Bact_OuterMem_StrucFunc"/>
</dbReference>
<evidence type="ECO:0000313" key="8">
    <source>
        <dbReference type="Proteomes" id="UP000018542"/>
    </source>
</evidence>
<keyword evidence="2 4" id="KW-0472">Membrane</keyword>
<dbReference type="Gene3D" id="3.30.1330.60">
    <property type="entry name" value="OmpA-like domain"/>
    <property type="match status" value="1"/>
</dbReference>
<dbReference type="PATRIC" id="fig|1029756.8.peg.2462"/>
<dbReference type="SUPFAM" id="SSF103088">
    <property type="entry name" value="OmpA-like"/>
    <property type="match status" value="1"/>
</dbReference>
<dbReference type="PROSITE" id="PS51123">
    <property type="entry name" value="OMPA_2"/>
    <property type="match status" value="1"/>
</dbReference>
<feature type="chain" id="PRO_5004741610" evidence="5">
    <location>
        <begin position="37"/>
        <end position="224"/>
    </location>
</feature>
<evidence type="ECO:0000256" key="4">
    <source>
        <dbReference type="PROSITE-ProRule" id="PRU00473"/>
    </source>
</evidence>
<dbReference type="Pfam" id="PF00691">
    <property type="entry name" value="OmpA"/>
    <property type="match status" value="1"/>
</dbReference>
<evidence type="ECO:0000256" key="1">
    <source>
        <dbReference type="ARBA" id="ARBA00004442"/>
    </source>
</evidence>
<evidence type="ECO:0000256" key="2">
    <source>
        <dbReference type="ARBA" id="ARBA00023136"/>
    </source>
</evidence>
<dbReference type="GO" id="GO:0009279">
    <property type="term" value="C:cell outer membrane"/>
    <property type="evidence" value="ECO:0007669"/>
    <property type="project" value="UniProtKB-SubCell"/>
</dbReference>
<dbReference type="InterPro" id="IPR036737">
    <property type="entry name" value="OmpA-like_sf"/>
</dbReference>
<dbReference type="EMBL" id="CP006912">
    <property type="protein sequence ID" value="AHB48943.1"/>
    <property type="molecule type" value="Genomic_DNA"/>
</dbReference>
<evidence type="ECO:0000259" key="6">
    <source>
        <dbReference type="PROSITE" id="PS51123"/>
    </source>
</evidence>
<keyword evidence="3" id="KW-0998">Cell outer membrane</keyword>
<dbReference type="PANTHER" id="PTHR30329:SF21">
    <property type="entry name" value="LIPOPROTEIN YIAD-RELATED"/>
    <property type="match status" value="1"/>
</dbReference>
<organism evidence="7 8">
    <name type="scientific">Hyphomicrobium nitrativorans NL23</name>
    <dbReference type="NCBI Taxonomy" id="1029756"/>
    <lineage>
        <taxon>Bacteria</taxon>
        <taxon>Pseudomonadati</taxon>
        <taxon>Pseudomonadota</taxon>
        <taxon>Alphaproteobacteria</taxon>
        <taxon>Hyphomicrobiales</taxon>
        <taxon>Hyphomicrobiaceae</taxon>
        <taxon>Hyphomicrobium</taxon>
    </lineage>
</organism>
<dbReference type="InterPro" id="IPR006665">
    <property type="entry name" value="OmpA-like"/>
</dbReference>
<protein>
    <submittedName>
        <fullName evidence="7">Membrane protein</fullName>
    </submittedName>
</protein>
<dbReference type="STRING" id="1029756.W911_11860"/>
<evidence type="ECO:0000256" key="3">
    <source>
        <dbReference type="ARBA" id="ARBA00023237"/>
    </source>
</evidence>
<dbReference type="RefSeq" id="WP_023787713.1">
    <property type="nucleotide sequence ID" value="NC_022997.1"/>
</dbReference>
<accession>V5SEJ0</accession>
<keyword evidence="8" id="KW-1185">Reference proteome</keyword>
<feature type="domain" description="OmpA-like" evidence="6">
    <location>
        <begin position="98"/>
        <end position="216"/>
    </location>
</feature>
<gene>
    <name evidence="7" type="ORF">W911_11860</name>
</gene>
<dbReference type="OrthoDB" id="9814546at2"/>
<reference evidence="7 8" key="1">
    <citation type="journal article" date="2014" name="Genome Announc.">
        <title>Complete Genome Sequence of Hyphomicrobium nitrativorans Strain NL23, a Denitrifying Bacterium Isolated from Biofilm of a Methanol-Fed Denitrification System Treating Seawater at the Montreal Biodome.</title>
        <authorList>
            <person name="Martineau C."/>
            <person name="Villeneuve C."/>
            <person name="Mauffrey F."/>
            <person name="Villemur R."/>
        </authorList>
    </citation>
    <scope>NUCLEOTIDE SEQUENCE [LARGE SCALE GENOMIC DNA]</scope>
    <source>
        <strain evidence="7">NL23</strain>
    </source>
</reference>
<evidence type="ECO:0000256" key="5">
    <source>
        <dbReference type="SAM" id="SignalP"/>
    </source>
</evidence>
<dbReference type="Proteomes" id="UP000018542">
    <property type="component" value="Chromosome"/>
</dbReference>
<comment type="subcellular location">
    <subcellularLocation>
        <location evidence="1">Cell outer membrane</location>
    </subcellularLocation>
</comment>
<dbReference type="InterPro" id="IPR006664">
    <property type="entry name" value="OMP_bac"/>
</dbReference>
<dbReference type="HOGENOM" id="CLU_016890_5_2_5"/>
<sequence length="224" mass="24147">MPTHFFKSRAFFSSAFLCSGLAAFGLALIAPAVSNAARAEGAPSVQQIIDALKPRKTRGLSVKPTQAEIERAQVIDDLRSKAATRALSVPERTQLAEAASDKPMLDLVIYFGFNSDKISPRSRDALQSLGKALEDDTLKDAAIMVAGHTDATGRSEYNQSLSERRADAVRNYLSDNFNLSKSNFTVVGYGFERLKDPAAPKSGVNRRVQIVNLTDGKTASAAQP</sequence>
<dbReference type="PRINTS" id="PR01021">
    <property type="entry name" value="OMPADOMAIN"/>
</dbReference>
<dbReference type="CDD" id="cd07185">
    <property type="entry name" value="OmpA_C-like"/>
    <property type="match status" value="1"/>
</dbReference>
<evidence type="ECO:0000313" key="7">
    <source>
        <dbReference type="EMBL" id="AHB48943.1"/>
    </source>
</evidence>
<dbReference type="AlphaFoldDB" id="V5SEJ0"/>